<feature type="region of interest" description="Disordered" evidence="14">
    <location>
        <begin position="242"/>
        <end position="262"/>
    </location>
</feature>
<dbReference type="InterPro" id="IPR022106">
    <property type="entry name" value="Pax7_C"/>
</dbReference>
<protein>
    <submittedName>
        <fullName evidence="17">(spotted green pufferfish) hypothetical protein</fullName>
    </submittedName>
</protein>
<dbReference type="GO" id="GO:0000978">
    <property type="term" value="F:RNA polymerase II cis-regulatory region sequence-specific DNA binding"/>
    <property type="evidence" value="ECO:0007669"/>
    <property type="project" value="TreeGrafter"/>
</dbReference>
<dbReference type="KEGG" id="tng:GSTEN00026741G001"/>
<name>Q4RYY0_TETNG</name>
<evidence type="ECO:0000259" key="16">
    <source>
        <dbReference type="PROSITE" id="PS51057"/>
    </source>
</evidence>
<comment type="caution">
    <text evidence="17">The sequence shown here is derived from an EMBL/GenBank/DDBJ whole genome shotgun (WGS) entry which is preliminary data.</text>
</comment>
<evidence type="ECO:0000256" key="12">
    <source>
        <dbReference type="PROSITE-ProRule" id="PRU00108"/>
    </source>
</evidence>
<keyword evidence="4" id="KW-0217">Developmental protein</keyword>
<proteinExistence type="inferred from homology"/>
<dbReference type="SUPFAM" id="SSF46689">
    <property type="entry name" value="Homeodomain-like"/>
    <property type="match status" value="2"/>
</dbReference>
<evidence type="ECO:0000256" key="7">
    <source>
        <dbReference type="ARBA" id="ARBA00023015"/>
    </source>
</evidence>
<evidence type="ECO:0000256" key="10">
    <source>
        <dbReference type="ARBA" id="ARBA00023163"/>
    </source>
</evidence>
<dbReference type="GO" id="GO:0009653">
    <property type="term" value="P:anatomical structure morphogenesis"/>
    <property type="evidence" value="ECO:0007669"/>
    <property type="project" value="UniProtKB-ARBA"/>
</dbReference>
<feature type="domain" description="Homeobox" evidence="15">
    <location>
        <begin position="258"/>
        <end position="318"/>
    </location>
</feature>
<feature type="region of interest" description="Disordered" evidence="14">
    <location>
        <begin position="164"/>
        <end position="212"/>
    </location>
</feature>
<keyword evidence="9 12" id="KW-0371">Homeobox</keyword>
<organism evidence="17">
    <name type="scientific">Tetraodon nigroviridis</name>
    <name type="common">Spotted green pufferfish</name>
    <name type="synonym">Chelonodon nigroviridis</name>
    <dbReference type="NCBI Taxonomy" id="99883"/>
    <lineage>
        <taxon>Eukaryota</taxon>
        <taxon>Metazoa</taxon>
        <taxon>Chordata</taxon>
        <taxon>Craniata</taxon>
        <taxon>Vertebrata</taxon>
        <taxon>Euteleostomi</taxon>
        <taxon>Actinopterygii</taxon>
        <taxon>Neopterygii</taxon>
        <taxon>Teleostei</taxon>
        <taxon>Neoteleostei</taxon>
        <taxon>Acanthomorphata</taxon>
        <taxon>Eupercaria</taxon>
        <taxon>Tetraodontiformes</taxon>
        <taxon>Tetradontoidea</taxon>
        <taxon>Tetraodontidae</taxon>
        <taxon>Tetraodon</taxon>
    </lineage>
</organism>
<dbReference type="InterPro" id="IPR009057">
    <property type="entry name" value="Homeodomain-like_sf"/>
</dbReference>
<dbReference type="SMART" id="SM00351">
    <property type="entry name" value="PAX"/>
    <property type="match status" value="1"/>
</dbReference>
<dbReference type="PRINTS" id="PR00027">
    <property type="entry name" value="PAIREDBOX"/>
</dbReference>
<comment type="function">
    <text evidence="1">Sequence-specific transcription factor which is part of a developmental regulatory system that provides cells with specific positional identities on the anterior-posterior axis.</text>
</comment>
<comment type="subcellular location">
    <subcellularLocation>
        <location evidence="2 12 13">Nucleus</location>
    </subcellularLocation>
</comment>
<dbReference type="CDD" id="cd00131">
    <property type="entry name" value="PAX"/>
    <property type="match status" value="1"/>
</dbReference>
<dbReference type="Pfam" id="PF00292">
    <property type="entry name" value="PAX"/>
    <property type="match status" value="1"/>
</dbReference>
<comment type="similarity">
    <text evidence="3">Belongs to the paired homeobox family.</text>
</comment>
<dbReference type="PROSITE" id="PS50071">
    <property type="entry name" value="HOMEOBOX_2"/>
    <property type="match status" value="1"/>
</dbReference>
<evidence type="ECO:0000256" key="11">
    <source>
        <dbReference type="ARBA" id="ARBA00023242"/>
    </source>
</evidence>
<sequence length="523" mass="57124">MTALAGSIPRMMRPTLAQNYPRSGFPLEVSTPLGQGRVNQLGGVFINGRPLPNHIRHKIVEMAHHGIRPCVISRQLRVSHGCVSKILCRYQETGSIRPGAIGGSKPKQGTTPDVEKRIEEYKRENPGMFSWEIRDKLLKDGICDRNNVPSVSSISRIMRGKFGGRCDEEEDEDEIEKKELEDNERRAKHSIEGILGDRYDSQPVKSAPPSLTSSLLTGATSHSLQGHRTAVVFFVSTAASHSDEGSDFESEPDLPLKRKQRRSRTTFTAEQLEELERAFERTHYPDIYTREELAQRAKLTEARVQVWFSNRRARWRKQAGANQLMAFNHLIPGGFSSPAMASIPSYQLSDSTYPTSSIAQVSEPPSTVHRPQPLPPSSSHQGSAGAGQAEGGSPYCLASGRHTFSGYTDGFVGPGGPANPMNPTLGNGLSPQVMGLLNPGGVPHQPQSDYAISPLTSGLEPPSCSQRMDHIKGLEGLTSVPSMSALPSLPSSQSYCTPAYNSPGYTMDHVASYQYGQYGQSKV</sequence>
<keyword evidence="10" id="KW-0804">Transcription</keyword>
<dbReference type="CDD" id="cd00086">
    <property type="entry name" value="homeodomain"/>
    <property type="match status" value="1"/>
</dbReference>
<dbReference type="FunFam" id="1.10.10.10:FF:000031">
    <property type="entry name" value="Paired box protein Pax-7"/>
    <property type="match status" value="1"/>
</dbReference>
<dbReference type="InterPro" id="IPR036388">
    <property type="entry name" value="WH-like_DNA-bd_sf"/>
</dbReference>
<dbReference type="InterPro" id="IPR001523">
    <property type="entry name" value="Paired_dom"/>
</dbReference>
<dbReference type="Gene3D" id="1.10.10.10">
    <property type="entry name" value="Winged helix-like DNA-binding domain superfamily/Winged helix DNA-binding domain"/>
    <property type="match status" value="2"/>
</dbReference>
<feature type="DNA-binding region" description="Homeobox" evidence="12">
    <location>
        <begin position="260"/>
        <end position="319"/>
    </location>
</feature>
<dbReference type="InterPro" id="IPR001356">
    <property type="entry name" value="HD"/>
</dbReference>
<keyword evidence="5" id="KW-0563">Paired box</keyword>
<feature type="region of interest" description="Disordered" evidence="14">
    <location>
        <begin position="352"/>
        <end position="395"/>
    </location>
</feature>
<dbReference type="PROSITE" id="PS00027">
    <property type="entry name" value="HOMEOBOX_1"/>
    <property type="match status" value="1"/>
</dbReference>
<dbReference type="GO" id="GO:0000981">
    <property type="term" value="F:DNA-binding transcription factor activity, RNA polymerase II-specific"/>
    <property type="evidence" value="ECO:0007669"/>
    <property type="project" value="InterPro"/>
</dbReference>
<gene>
    <name evidence="17" type="ORF">GSTENG00026741001</name>
</gene>
<evidence type="ECO:0000256" key="4">
    <source>
        <dbReference type="ARBA" id="ARBA00022473"/>
    </source>
</evidence>
<evidence type="ECO:0000313" key="17">
    <source>
        <dbReference type="EMBL" id="CAG06402.1"/>
    </source>
</evidence>
<feature type="compositionally biased region" description="Basic and acidic residues" evidence="14">
    <location>
        <begin position="175"/>
        <end position="200"/>
    </location>
</feature>
<feature type="compositionally biased region" description="Polar residues" evidence="14">
    <location>
        <begin position="352"/>
        <end position="365"/>
    </location>
</feature>
<accession>Q4RYY0</accession>
<evidence type="ECO:0000259" key="15">
    <source>
        <dbReference type="PROSITE" id="PS50071"/>
    </source>
</evidence>
<dbReference type="AlphaFoldDB" id="Q4RYY0"/>
<dbReference type="PANTHER" id="PTHR45636">
    <property type="entry name" value="PAIRED BOX PROTEIN PAX-6-RELATED-RELATED"/>
    <property type="match status" value="1"/>
</dbReference>
<feature type="domain" description="Paired" evidence="16">
    <location>
        <begin position="34"/>
        <end position="161"/>
    </location>
</feature>
<dbReference type="GO" id="GO:0007399">
    <property type="term" value="P:nervous system development"/>
    <property type="evidence" value="ECO:0007669"/>
    <property type="project" value="UniProtKB-KW"/>
</dbReference>
<evidence type="ECO:0000256" key="5">
    <source>
        <dbReference type="ARBA" id="ARBA00022724"/>
    </source>
</evidence>
<evidence type="ECO:0000256" key="9">
    <source>
        <dbReference type="ARBA" id="ARBA00023155"/>
    </source>
</evidence>
<dbReference type="FunFam" id="1.10.10.10:FF:000080">
    <property type="entry name" value="paired box protein Pax-3 isoform X2"/>
    <property type="match status" value="1"/>
</dbReference>
<dbReference type="GO" id="GO:0005634">
    <property type="term" value="C:nucleus"/>
    <property type="evidence" value="ECO:0007669"/>
    <property type="project" value="UniProtKB-SubCell"/>
</dbReference>
<dbReference type="PROSITE" id="PS00034">
    <property type="entry name" value="PAIRED_1"/>
    <property type="match status" value="1"/>
</dbReference>
<dbReference type="InterPro" id="IPR043565">
    <property type="entry name" value="PAX_fam"/>
</dbReference>
<evidence type="ECO:0000256" key="14">
    <source>
        <dbReference type="SAM" id="MobiDB-lite"/>
    </source>
</evidence>
<reference evidence="17" key="1">
    <citation type="journal article" date="2004" name="Nature">
        <title>Genome duplication in the teleost fish Tetraodon nigroviridis reveals the early vertebrate proto-karyotype.</title>
        <authorList>
            <person name="Jaillon O."/>
            <person name="Aury J.-M."/>
            <person name="Brunet F."/>
            <person name="Petit J.-L."/>
            <person name="Stange-Thomann N."/>
            <person name="Mauceli E."/>
            <person name="Bouneau L."/>
            <person name="Fischer C."/>
            <person name="Ozouf-Costaz C."/>
            <person name="Bernot A."/>
            <person name="Nicaud S."/>
            <person name="Jaffe D."/>
            <person name="Fisher S."/>
            <person name="Lutfalla G."/>
            <person name="Dossat C."/>
            <person name="Segurens B."/>
            <person name="Dasilva C."/>
            <person name="Salanoubat M."/>
            <person name="Levy M."/>
            <person name="Boudet N."/>
            <person name="Castellano S."/>
            <person name="Anthouard V."/>
            <person name="Jubin C."/>
            <person name="Castelli V."/>
            <person name="Katinka M."/>
            <person name="Vacherie B."/>
            <person name="Biemont C."/>
            <person name="Skalli Z."/>
            <person name="Cattolico L."/>
            <person name="Poulain J."/>
            <person name="De Berardinis V."/>
            <person name="Cruaud C."/>
            <person name="Duprat S."/>
            <person name="Brottier P."/>
            <person name="Coutanceau J.-P."/>
            <person name="Gouzy J."/>
            <person name="Parra G."/>
            <person name="Lardier G."/>
            <person name="Chapple C."/>
            <person name="McKernan K.J."/>
            <person name="McEwan P."/>
            <person name="Bosak S."/>
            <person name="Kellis M."/>
            <person name="Volff J.-N."/>
            <person name="Guigo R."/>
            <person name="Zody M.C."/>
            <person name="Mesirov J."/>
            <person name="Lindblad-Toh K."/>
            <person name="Birren B."/>
            <person name="Nusbaum C."/>
            <person name="Kahn D."/>
            <person name="Robinson-Rechavi M."/>
            <person name="Laudet V."/>
            <person name="Schachter V."/>
            <person name="Quetier F."/>
            <person name="Saurin W."/>
            <person name="Scarpelli C."/>
            <person name="Wincker P."/>
            <person name="Lander E.S."/>
            <person name="Weissenbach J."/>
            <person name="Roest Crollius H."/>
        </authorList>
    </citation>
    <scope>NUCLEOTIDE SEQUENCE [LARGE SCALE GENOMIC DNA]</scope>
</reference>
<evidence type="ECO:0000256" key="3">
    <source>
        <dbReference type="ARBA" id="ARBA00005733"/>
    </source>
</evidence>
<dbReference type="Pfam" id="PF12360">
    <property type="entry name" value="Pax7"/>
    <property type="match status" value="1"/>
</dbReference>
<dbReference type="FunFam" id="1.10.10.60:FF:000035">
    <property type="entry name" value="paired box protein Pax-3 isoform X2"/>
    <property type="match status" value="1"/>
</dbReference>
<reference evidence="17" key="2">
    <citation type="submission" date="2004-02" db="EMBL/GenBank/DDBJ databases">
        <authorList>
            <consortium name="Genoscope"/>
            <consortium name="Whitehead Institute Centre for Genome Research"/>
        </authorList>
    </citation>
    <scope>NUCLEOTIDE SEQUENCE</scope>
</reference>
<dbReference type="PANTHER" id="PTHR45636:SF17">
    <property type="entry name" value="PAIRED BOX PROTEIN PAX-3"/>
    <property type="match status" value="1"/>
</dbReference>
<dbReference type="InterPro" id="IPR043182">
    <property type="entry name" value="PAIRED_DNA-bd_dom"/>
</dbReference>
<feature type="non-terminal residue" evidence="17">
    <location>
        <position position="523"/>
    </location>
</feature>
<dbReference type="SMART" id="SM00389">
    <property type="entry name" value="HOX"/>
    <property type="match status" value="1"/>
</dbReference>
<dbReference type="InterPro" id="IPR017970">
    <property type="entry name" value="Homeobox_CS"/>
</dbReference>
<dbReference type="PROSITE" id="PS51057">
    <property type="entry name" value="PAIRED_2"/>
    <property type="match status" value="1"/>
</dbReference>
<dbReference type="Gene3D" id="1.10.10.60">
    <property type="entry name" value="Homeodomain-like"/>
    <property type="match status" value="1"/>
</dbReference>
<keyword evidence="8 12" id="KW-0238">DNA-binding</keyword>
<evidence type="ECO:0000256" key="8">
    <source>
        <dbReference type="ARBA" id="ARBA00023125"/>
    </source>
</evidence>
<dbReference type="EMBL" id="CAAE01014974">
    <property type="protein sequence ID" value="CAG06402.1"/>
    <property type="molecule type" value="Genomic_DNA"/>
</dbReference>
<keyword evidence="6" id="KW-0524">Neurogenesis</keyword>
<keyword evidence="7" id="KW-0805">Transcription regulation</keyword>
<evidence type="ECO:0000256" key="2">
    <source>
        <dbReference type="ARBA" id="ARBA00004123"/>
    </source>
</evidence>
<evidence type="ECO:0000256" key="6">
    <source>
        <dbReference type="ARBA" id="ARBA00022902"/>
    </source>
</evidence>
<evidence type="ECO:0000256" key="1">
    <source>
        <dbReference type="ARBA" id="ARBA00003263"/>
    </source>
</evidence>
<evidence type="ECO:0000256" key="13">
    <source>
        <dbReference type="RuleBase" id="RU000682"/>
    </source>
</evidence>
<keyword evidence="11 12" id="KW-0539">Nucleus</keyword>
<dbReference type="OrthoDB" id="6159439at2759"/>
<dbReference type="Pfam" id="PF00046">
    <property type="entry name" value="Homeodomain"/>
    <property type="match status" value="1"/>
</dbReference>